<evidence type="ECO:0000256" key="5">
    <source>
        <dbReference type="ARBA" id="ARBA00023136"/>
    </source>
</evidence>
<feature type="domain" description="Peptidase S54 rhomboid" evidence="7">
    <location>
        <begin position="95"/>
        <end position="208"/>
    </location>
</feature>
<evidence type="ECO:0000256" key="2">
    <source>
        <dbReference type="ARBA" id="ARBA00009045"/>
    </source>
</evidence>
<dbReference type="SUPFAM" id="SSF144091">
    <property type="entry name" value="Rhomboid-like"/>
    <property type="match status" value="1"/>
</dbReference>
<accession>A0A6A6K4G1</accession>
<dbReference type="EMBL" id="JAAGAX010000040">
    <property type="protein sequence ID" value="KAF2282976.1"/>
    <property type="molecule type" value="Genomic_DNA"/>
</dbReference>
<evidence type="ECO:0000256" key="6">
    <source>
        <dbReference type="SAM" id="Phobius"/>
    </source>
</evidence>
<evidence type="ECO:0000313" key="8">
    <source>
        <dbReference type="EMBL" id="KAF2282976.1"/>
    </source>
</evidence>
<dbReference type="Gene3D" id="1.20.1540.10">
    <property type="entry name" value="Rhomboid-like"/>
    <property type="match status" value="1"/>
</dbReference>
<evidence type="ECO:0000256" key="1">
    <source>
        <dbReference type="ARBA" id="ARBA00004141"/>
    </source>
</evidence>
<proteinExistence type="inferred from homology"/>
<comment type="similarity">
    <text evidence="2">Belongs to the peptidase S54 family.</text>
</comment>
<dbReference type="PANTHER" id="PTHR43731">
    <property type="entry name" value="RHOMBOID PROTEASE"/>
    <property type="match status" value="1"/>
</dbReference>
<dbReference type="GO" id="GO:0016020">
    <property type="term" value="C:membrane"/>
    <property type="evidence" value="ECO:0007669"/>
    <property type="project" value="UniProtKB-SubCell"/>
</dbReference>
<feature type="transmembrane region" description="Helical" evidence="6">
    <location>
        <begin position="169"/>
        <end position="189"/>
    </location>
</feature>
<evidence type="ECO:0000256" key="3">
    <source>
        <dbReference type="ARBA" id="ARBA00022692"/>
    </source>
</evidence>
<dbReference type="InterPro" id="IPR050925">
    <property type="entry name" value="Rhomboid_protease_S54"/>
</dbReference>
<dbReference type="Pfam" id="PF01694">
    <property type="entry name" value="Rhomboid"/>
    <property type="match status" value="1"/>
</dbReference>
<organism evidence="8 9">
    <name type="scientific">Hevea brasiliensis</name>
    <name type="common">Para rubber tree</name>
    <name type="synonym">Siphonia brasiliensis</name>
    <dbReference type="NCBI Taxonomy" id="3981"/>
    <lineage>
        <taxon>Eukaryota</taxon>
        <taxon>Viridiplantae</taxon>
        <taxon>Streptophyta</taxon>
        <taxon>Embryophyta</taxon>
        <taxon>Tracheophyta</taxon>
        <taxon>Spermatophyta</taxon>
        <taxon>Magnoliopsida</taxon>
        <taxon>eudicotyledons</taxon>
        <taxon>Gunneridae</taxon>
        <taxon>Pentapetalae</taxon>
        <taxon>rosids</taxon>
        <taxon>fabids</taxon>
        <taxon>Malpighiales</taxon>
        <taxon>Euphorbiaceae</taxon>
        <taxon>Crotonoideae</taxon>
        <taxon>Micrandreae</taxon>
        <taxon>Hevea</taxon>
    </lineage>
</organism>
<keyword evidence="4 6" id="KW-1133">Transmembrane helix</keyword>
<protein>
    <recommendedName>
        <fullName evidence="7">Peptidase S54 rhomboid domain-containing protein</fullName>
    </recommendedName>
</protein>
<dbReference type="InterPro" id="IPR022764">
    <property type="entry name" value="Peptidase_S54_rhomboid_dom"/>
</dbReference>
<feature type="transmembrane region" description="Helical" evidence="6">
    <location>
        <begin position="57"/>
        <end position="76"/>
    </location>
</feature>
<sequence length="226" mass="25271">MSNLSNTHFKFSSKGRAEYKFGIFTARFARRYSEFNQGSGSYGRNRRLWFNRVSADNMVFGLVCANVAVFMLWQIVDKNFMVNNFMVSLENFISGRVHTLITSAFSHVDARHIVSNMIVLYFFGTKIGRTFGSEYLLKLYLAGAVGGSLFHLVYHAFIALSSTKVKLVIPYPFGASGAINAIMLLDIFLNPRSTIYLDFIIPVPAVLLGNSNISVSAHLGALQLRL</sequence>
<comment type="caution">
    <text evidence="8">The sequence shown here is derived from an EMBL/GenBank/DDBJ whole genome shotgun (WGS) entry which is preliminary data.</text>
</comment>
<dbReference type="InterPro" id="IPR035952">
    <property type="entry name" value="Rhomboid-like_sf"/>
</dbReference>
<name>A0A6A6K4G1_HEVBR</name>
<keyword evidence="3 6" id="KW-0812">Transmembrane</keyword>
<evidence type="ECO:0000313" key="9">
    <source>
        <dbReference type="Proteomes" id="UP000467840"/>
    </source>
</evidence>
<dbReference type="AlphaFoldDB" id="A0A6A6K4G1"/>
<dbReference type="PANTHER" id="PTHR43731:SF33">
    <property type="entry name" value="RHOMBOID-LIKE PROTEIN 16, CHLOROPLASTIC-RELATED"/>
    <property type="match status" value="1"/>
</dbReference>
<reference evidence="8 9" key="1">
    <citation type="journal article" date="2020" name="Mol. Plant">
        <title>The Chromosome-Based Rubber Tree Genome Provides New Insights into Spurge Genome Evolution and Rubber Biosynthesis.</title>
        <authorList>
            <person name="Liu J."/>
            <person name="Shi C."/>
            <person name="Shi C.C."/>
            <person name="Li W."/>
            <person name="Zhang Q.J."/>
            <person name="Zhang Y."/>
            <person name="Li K."/>
            <person name="Lu H.F."/>
            <person name="Shi C."/>
            <person name="Zhu S.T."/>
            <person name="Xiao Z.Y."/>
            <person name="Nan H."/>
            <person name="Yue Y."/>
            <person name="Zhu X.G."/>
            <person name="Wu Y."/>
            <person name="Hong X.N."/>
            <person name="Fan G.Y."/>
            <person name="Tong Y."/>
            <person name="Zhang D."/>
            <person name="Mao C.L."/>
            <person name="Liu Y.L."/>
            <person name="Hao S.J."/>
            <person name="Liu W.Q."/>
            <person name="Lv M.Q."/>
            <person name="Zhang H.B."/>
            <person name="Liu Y."/>
            <person name="Hu-Tang G.R."/>
            <person name="Wang J.P."/>
            <person name="Wang J.H."/>
            <person name="Sun Y.H."/>
            <person name="Ni S.B."/>
            <person name="Chen W.B."/>
            <person name="Zhang X.C."/>
            <person name="Jiao Y.N."/>
            <person name="Eichler E.E."/>
            <person name="Li G.H."/>
            <person name="Liu X."/>
            <person name="Gao L.Z."/>
        </authorList>
    </citation>
    <scope>NUCLEOTIDE SEQUENCE [LARGE SCALE GENOMIC DNA]</scope>
    <source>
        <strain evidence="9">cv. GT1</strain>
        <tissue evidence="8">Leaf</tissue>
    </source>
</reference>
<gene>
    <name evidence="8" type="ORF">GH714_043295</name>
</gene>
<evidence type="ECO:0000256" key="4">
    <source>
        <dbReference type="ARBA" id="ARBA00022989"/>
    </source>
</evidence>
<dbReference type="GO" id="GO:0004252">
    <property type="term" value="F:serine-type endopeptidase activity"/>
    <property type="evidence" value="ECO:0007669"/>
    <property type="project" value="InterPro"/>
</dbReference>
<keyword evidence="9" id="KW-1185">Reference proteome</keyword>
<keyword evidence="5 6" id="KW-0472">Membrane</keyword>
<comment type="subcellular location">
    <subcellularLocation>
        <location evidence="1">Membrane</location>
        <topology evidence="1">Multi-pass membrane protein</topology>
    </subcellularLocation>
</comment>
<feature type="transmembrane region" description="Helical" evidence="6">
    <location>
        <begin position="135"/>
        <end position="157"/>
    </location>
</feature>
<evidence type="ECO:0000259" key="7">
    <source>
        <dbReference type="Pfam" id="PF01694"/>
    </source>
</evidence>
<dbReference type="Proteomes" id="UP000467840">
    <property type="component" value="Unassembled WGS sequence"/>
</dbReference>